<feature type="signal peptide" evidence="5">
    <location>
        <begin position="1"/>
        <end position="25"/>
    </location>
</feature>
<dbReference type="EMBL" id="VOBQ01000006">
    <property type="protein sequence ID" value="TWO71769.1"/>
    <property type="molecule type" value="Genomic_DNA"/>
</dbReference>
<comment type="catalytic activity">
    <reaction evidence="2 4">
        <text>L-methionyl-[protein] + [thioredoxin]-disulfide + H2O = L-methionyl-(S)-S-oxide-[protein] + [thioredoxin]-dithiol</text>
        <dbReference type="Rhea" id="RHEA:14217"/>
        <dbReference type="Rhea" id="RHEA-COMP:10698"/>
        <dbReference type="Rhea" id="RHEA-COMP:10700"/>
        <dbReference type="Rhea" id="RHEA-COMP:12313"/>
        <dbReference type="Rhea" id="RHEA-COMP:12315"/>
        <dbReference type="ChEBI" id="CHEBI:15377"/>
        <dbReference type="ChEBI" id="CHEBI:16044"/>
        <dbReference type="ChEBI" id="CHEBI:29950"/>
        <dbReference type="ChEBI" id="CHEBI:44120"/>
        <dbReference type="ChEBI" id="CHEBI:50058"/>
        <dbReference type="EC" id="1.8.4.11"/>
    </reaction>
</comment>
<dbReference type="PANTHER" id="PTHR43774:SF1">
    <property type="entry name" value="PEPTIDE METHIONINE SULFOXIDE REDUCTASE MSRA 2"/>
    <property type="match status" value="1"/>
</dbReference>
<proteinExistence type="inferred from homology"/>
<feature type="active site" evidence="4">
    <location>
        <position position="54"/>
    </location>
</feature>
<dbReference type="RefSeq" id="WP_145892710.1">
    <property type="nucleotide sequence ID" value="NZ_VOBQ01000006.1"/>
</dbReference>
<evidence type="ECO:0000256" key="3">
    <source>
        <dbReference type="ARBA" id="ARBA00048782"/>
    </source>
</evidence>
<protein>
    <recommendedName>
        <fullName evidence="4">Peptide methionine sulfoxide reductase MsrA</fullName>
        <shortName evidence="4">Protein-methionine-S-oxide reductase</shortName>
        <ecNumber evidence="4">1.8.4.11</ecNumber>
    </recommendedName>
    <alternativeName>
        <fullName evidence="4">Peptide-methionine (S)-S-oxide reductase</fullName>
        <shortName evidence="4">Peptide Met(O) reductase</shortName>
    </alternativeName>
</protein>
<dbReference type="GO" id="GO:0033744">
    <property type="term" value="F:L-methionine:thioredoxin-disulfide S-oxidoreductase activity"/>
    <property type="evidence" value="ECO:0007669"/>
    <property type="project" value="RHEA"/>
</dbReference>
<feature type="chain" id="PRO_5022063102" description="Peptide methionine sulfoxide reductase MsrA" evidence="5">
    <location>
        <begin position="26"/>
        <end position="231"/>
    </location>
</feature>
<name>A0A562ZT48_9BURK</name>
<dbReference type="NCBIfam" id="TIGR00401">
    <property type="entry name" value="msrA"/>
    <property type="match status" value="1"/>
</dbReference>
<dbReference type="Gene3D" id="3.30.1060.10">
    <property type="entry name" value="Peptide methionine sulphoxide reductase MsrA"/>
    <property type="match status" value="1"/>
</dbReference>
<dbReference type="AlphaFoldDB" id="A0A562ZT48"/>
<dbReference type="Pfam" id="PF01625">
    <property type="entry name" value="PMSR"/>
    <property type="match status" value="1"/>
</dbReference>
<dbReference type="EC" id="1.8.4.11" evidence="4"/>
<evidence type="ECO:0000313" key="7">
    <source>
        <dbReference type="EMBL" id="TWO71769.1"/>
    </source>
</evidence>
<keyword evidence="8" id="KW-1185">Reference proteome</keyword>
<evidence type="ECO:0000256" key="1">
    <source>
        <dbReference type="ARBA" id="ARBA00023002"/>
    </source>
</evidence>
<dbReference type="PANTHER" id="PTHR43774">
    <property type="entry name" value="PEPTIDE METHIONINE SULFOXIDE REDUCTASE"/>
    <property type="match status" value="1"/>
</dbReference>
<dbReference type="GO" id="GO:0008113">
    <property type="term" value="F:peptide-methionine (S)-S-oxide reductase activity"/>
    <property type="evidence" value="ECO:0007669"/>
    <property type="project" value="UniProtKB-UniRule"/>
</dbReference>
<evidence type="ECO:0000256" key="5">
    <source>
        <dbReference type="SAM" id="SignalP"/>
    </source>
</evidence>
<gene>
    <name evidence="4 7" type="primary">msrA</name>
    <name evidence="7" type="ORF">FN976_09170</name>
</gene>
<keyword evidence="1 4" id="KW-0560">Oxidoreductase</keyword>
<sequence length="231" mass="24997">MNKVLLTTAAVTAAAWLFLGSSGIAAEKAVKLPPPTQDVPAAATTETAVFAGGCFWGVQAVFQHTQGVLNAVSGYAGGDKSTARYELVTTGRTGHAESVQVTYDPKKVSYGTLLQIFFSVAHDPTTLDRQGPDVGTHYRSAIFYRNPQQKQVAESYIAQLDAAKLFPAPIVTKVNALATFHPAEAYHQDYATLHPNQPYIVTYDKPKIVNLKMVMPQVYRDKPVLVSAQAK</sequence>
<comment type="caution">
    <text evidence="7">The sequence shown here is derived from an EMBL/GenBank/DDBJ whole genome shotgun (WGS) entry which is preliminary data.</text>
</comment>
<comment type="function">
    <text evidence="4">Has an important function as a repair enzyme for proteins that have been inactivated by oxidation. Catalyzes the reversible oxidation-reduction of methionine sulfoxide in proteins to methionine.</text>
</comment>
<comment type="similarity">
    <text evidence="4">Belongs to the MsrA Met sulfoxide reductase family.</text>
</comment>
<dbReference type="InterPro" id="IPR002569">
    <property type="entry name" value="Met_Sox_Rdtase_MsrA_dom"/>
</dbReference>
<keyword evidence="5" id="KW-0732">Signal</keyword>
<dbReference type="Proteomes" id="UP000318199">
    <property type="component" value="Unassembled WGS sequence"/>
</dbReference>
<organism evidence="7 8">
    <name type="scientific">Caenimonas sedimenti</name>
    <dbReference type="NCBI Taxonomy" id="2596921"/>
    <lineage>
        <taxon>Bacteria</taxon>
        <taxon>Pseudomonadati</taxon>
        <taxon>Pseudomonadota</taxon>
        <taxon>Betaproteobacteria</taxon>
        <taxon>Burkholderiales</taxon>
        <taxon>Comamonadaceae</taxon>
        <taxon>Caenimonas</taxon>
    </lineage>
</organism>
<dbReference type="OrthoDB" id="4174719at2"/>
<evidence type="ECO:0000259" key="6">
    <source>
        <dbReference type="Pfam" id="PF01625"/>
    </source>
</evidence>
<evidence type="ECO:0000256" key="4">
    <source>
        <dbReference type="HAMAP-Rule" id="MF_01401"/>
    </source>
</evidence>
<dbReference type="InterPro" id="IPR036509">
    <property type="entry name" value="Met_Sox_Rdtase_MsrA_sf"/>
</dbReference>
<evidence type="ECO:0000256" key="2">
    <source>
        <dbReference type="ARBA" id="ARBA00047806"/>
    </source>
</evidence>
<accession>A0A562ZT48</accession>
<dbReference type="HAMAP" id="MF_01401">
    <property type="entry name" value="MsrA"/>
    <property type="match status" value="1"/>
</dbReference>
<feature type="domain" description="Peptide methionine sulphoxide reductase MsrA" evidence="6">
    <location>
        <begin position="47"/>
        <end position="199"/>
    </location>
</feature>
<reference evidence="7 8" key="1">
    <citation type="submission" date="2019-07" db="EMBL/GenBank/DDBJ databases">
        <title>Caenimonas sedimenti sp. nov., isolated from activated sludge.</title>
        <authorList>
            <person name="Xu J."/>
        </authorList>
    </citation>
    <scope>NUCLEOTIDE SEQUENCE [LARGE SCALE GENOMIC DNA]</scope>
    <source>
        <strain evidence="7 8">HX-9-20</strain>
    </source>
</reference>
<dbReference type="SUPFAM" id="SSF55068">
    <property type="entry name" value="Peptide methionine sulfoxide reductase"/>
    <property type="match status" value="1"/>
</dbReference>
<evidence type="ECO:0000313" key="8">
    <source>
        <dbReference type="Proteomes" id="UP000318199"/>
    </source>
</evidence>
<comment type="catalytic activity">
    <reaction evidence="3 4">
        <text>[thioredoxin]-disulfide + L-methionine + H2O = L-methionine (S)-S-oxide + [thioredoxin]-dithiol</text>
        <dbReference type="Rhea" id="RHEA:19993"/>
        <dbReference type="Rhea" id="RHEA-COMP:10698"/>
        <dbReference type="Rhea" id="RHEA-COMP:10700"/>
        <dbReference type="ChEBI" id="CHEBI:15377"/>
        <dbReference type="ChEBI" id="CHEBI:29950"/>
        <dbReference type="ChEBI" id="CHEBI:50058"/>
        <dbReference type="ChEBI" id="CHEBI:57844"/>
        <dbReference type="ChEBI" id="CHEBI:58772"/>
        <dbReference type="EC" id="1.8.4.11"/>
    </reaction>
</comment>